<evidence type="ECO:0000313" key="2">
    <source>
        <dbReference type="Proteomes" id="UP000683360"/>
    </source>
</evidence>
<sequence>MTCSEVSSLVARCPDCEHLCSSRYSEECQYENYIDYCGCCEFCTGSANSVDKRGGLFQHKHNTRRVLRTDSTRRILRTDNTMRVLGTDNTRRVLRTDNNVKRIVCSPSYCESFTCEPIKECDGVIKKNGGFCECCDICMIQLGFVGGPTINCDSDGTFAPTQCEGAFLGSEYVNIQIRRRQSGNNGYRQVKPGTRCNDIHYKDILLYEDNSSKKLSKKAVQIADSSHAMFDQPRRSTAKRKSAIVNPYDGFAHGAQGIRQYHKRACYDI</sequence>
<organism evidence="1 2">
    <name type="scientific">Mytilus edulis</name>
    <name type="common">Blue mussel</name>
    <dbReference type="NCBI Taxonomy" id="6550"/>
    <lineage>
        <taxon>Eukaryota</taxon>
        <taxon>Metazoa</taxon>
        <taxon>Spiralia</taxon>
        <taxon>Lophotrochozoa</taxon>
        <taxon>Mollusca</taxon>
        <taxon>Bivalvia</taxon>
        <taxon>Autobranchia</taxon>
        <taxon>Pteriomorphia</taxon>
        <taxon>Mytilida</taxon>
        <taxon>Mytiloidea</taxon>
        <taxon>Mytilidae</taxon>
        <taxon>Mytilinae</taxon>
        <taxon>Mytilus</taxon>
    </lineage>
</organism>
<protein>
    <recommendedName>
        <fullName evidence="3">IGFBP N-terminal domain-containing protein</fullName>
    </recommendedName>
</protein>
<evidence type="ECO:0000313" key="1">
    <source>
        <dbReference type="EMBL" id="CAG2198211.1"/>
    </source>
</evidence>
<name>A0A8S3QNI6_MYTED</name>
<dbReference type="EMBL" id="CAJPWZ010000671">
    <property type="protein sequence ID" value="CAG2198211.1"/>
    <property type="molecule type" value="Genomic_DNA"/>
</dbReference>
<evidence type="ECO:0008006" key="3">
    <source>
        <dbReference type="Google" id="ProtNLM"/>
    </source>
</evidence>
<reference evidence="1" key="1">
    <citation type="submission" date="2021-03" db="EMBL/GenBank/DDBJ databases">
        <authorList>
            <person name="Bekaert M."/>
        </authorList>
    </citation>
    <scope>NUCLEOTIDE SEQUENCE</scope>
</reference>
<comment type="caution">
    <text evidence="1">The sequence shown here is derived from an EMBL/GenBank/DDBJ whole genome shotgun (WGS) entry which is preliminary data.</text>
</comment>
<dbReference type="OrthoDB" id="7278554at2759"/>
<dbReference type="Proteomes" id="UP000683360">
    <property type="component" value="Unassembled WGS sequence"/>
</dbReference>
<dbReference type="AlphaFoldDB" id="A0A8S3QNI6"/>
<accession>A0A8S3QNI6</accession>
<keyword evidence="2" id="KW-1185">Reference proteome</keyword>
<gene>
    <name evidence="1" type="ORF">MEDL_12981</name>
</gene>
<proteinExistence type="predicted"/>